<evidence type="ECO:0000256" key="3">
    <source>
        <dbReference type="ARBA" id="ARBA00008318"/>
    </source>
</evidence>
<protein>
    <submittedName>
        <fullName evidence="8">Uncharacterized protein</fullName>
    </submittedName>
</protein>
<comment type="similarity">
    <text evidence="3">Belongs to the NEMF family.</text>
</comment>
<feature type="coiled-coil region" evidence="7">
    <location>
        <begin position="267"/>
        <end position="297"/>
    </location>
</feature>
<dbReference type="GO" id="GO:0005737">
    <property type="term" value="C:cytoplasm"/>
    <property type="evidence" value="ECO:0007669"/>
    <property type="project" value="UniProtKB-SubCell"/>
</dbReference>
<dbReference type="FunFam" id="2.30.310.10:FF:000001">
    <property type="entry name" value="Nuclear export mediator factor Nemf"/>
    <property type="match status" value="1"/>
</dbReference>
<dbReference type="Proteomes" id="UP000663873">
    <property type="component" value="Unassembled WGS sequence"/>
</dbReference>
<gene>
    <name evidence="8" type="ORF">UJA718_LOCUS20061</name>
</gene>
<keyword evidence="5 7" id="KW-0175">Coiled coil</keyword>
<dbReference type="GO" id="GO:0000049">
    <property type="term" value="F:tRNA binding"/>
    <property type="evidence" value="ECO:0007669"/>
    <property type="project" value="TreeGrafter"/>
</dbReference>
<comment type="subcellular location">
    <subcellularLocation>
        <location evidence="2">Cytoplasm</location>
    </subcellularLocation>
    <subcellularLocation>
        <location evidence="1">Nucleus</location>
    </subcellularLocation>
</comment>
<dbReference type="GO" id="GO:0005634">
    <property type="term" value="C:nucleus"/>
    <property type="evidence" value="ECO:0007669"/>
    <property type="project" value="UniProtKB-SubCell"/>
</dbReference>
<dbReference type="GO" id="GO:0072344">
    <property type="term" value="P:rescue of stalled ribosome"/>
    <property type="evidence" value="ECO:0007669"/>
    <property type="project" value="TreeGrafter"/>
</dbReference>
<evidence type="ECO:0000256" key="7">
    <source>
        <dbReference type="SAM" id="Coils"/>
    </source>
</evidence>
<proteinExistence type="inferred from homology"/>
<keyword evidence="4" id="KW-0963">Cytoplasm</keyword>
<evidence type="ECO:0000256" key="1">
    <source>
        <dbReference type="ARBA" id="ARBA00004123"/>
    </source>
</evidence>
<reference evidence="8" key="1">
    <citation type="submission" date="2021-02" db="EMBL/GenBank/DDBJ databases">
        <authorList>
            <person name="Nowell W R."/>
        </authorList>
    </citation>
    <scope>NUCLEOTIDE SEQUENCE</scope>
</reference>
<keyword evidence="9" id="KW-1185">Reference proteome</keyword>
<evidence type="ECO:0000256" key="2">
    <source>
        <dbReference type="ARBA" id="ARBA00004496"/>
    </source>
</evidence>
<organism evidence="8 9">
    <name type="scientific">Rotaria socialis</name>
    <dbReference type="NCBI Taxonomy" id="392032"/>
    <lineage>
        <taxon>Eukaryota</taxon>
        <taxon>Metazoa</taxon>
        <taxon>Spiralia</taxon>
        <taxon>Gnathifera</taxon>
        <taxon>Rotifera</taxon>
        <taxon>Eurotatoria</taxon>
        <taxon>Bdelloidea</taxon>
        <taxon>Philodinida</taxon>
        <taxon>Philodinidae</taxon>
        <taxon>Rotaria</taxon>
    </lineage>
</organism>
<evidence type="ECO:0000256" key="4">
    <source>
        <dbReference type="ARBA" id="ARBA00022490"/>
    </source>
</evidence>
<evidence type="ECO:0000313" key="8">
    <source>
        <dbReference type="EMBL" id="CAF4414261.1"/>
    </source>
</evidence>
<dbReference type="InterPro" id="IPR051608">
    <property type="entry name" value="RQC_Subunit_NEMF"/>
</dbReference>
<dbReference type="EMBL" id="CAJOBP010003667">
    <property type="protein sequence ID" value="CAF4414261.1"/>
    <property type="molecule type" value="Genomic_DNA"/>
</dbReference>
<accession>A0A820Q664</accession>
<dbReference type="Pfam" id="PF05833">
    <property type="entry name" value="NFACT_N"/>
    <property type="match status" value="1"/>
</dbReference>
<dbReference type="AlphaFoldDB" id="A0A820Q664"/>
<keyword evidence="6" id="KW-0539">Nucleus</keyword>
<dbReference type="GO" id="GO:0043023">
    <property type="term" value="F:ribosomal large subunit binding"/>
    <property type="evidence" value="ECO:0007669"/>
    <property type="project" value="TreeGrafter"/>
</dbReference>
<name>A0A820Q664_9BILA</name>
<dbReference type="GO" id="GO:1990116">
    <property type="term" value="P:ribosome-associated ubiquitin-dependent protein catabolic process"/>
    <property type="evidence" value="ECO:0007669"/>
    <property type="project" value="TreeGrafter"/>
</dbReference>
<evidence type="ECO:0000256" key="5">
    <source>
        <dbReference type="ARBA" id="ARBA00023054"/>
    </source>
</evidence>
<dbReference type="GO" id="GO:1990112">
    <property type="term" value="C:RQC complex"/>
    <property type="evidence" value="ECO:0007669"/>
    <property type="project" value="TreeGrafter"/>
</dbReference>
<evidence type="ECO:0000313" key="9">
    <source>
        <dbReference type="Proteomes" id="UP000663873"/>
    </source>
</evidence>
<dbReference type="Gene3D" id="2.30.310.10">
    <property type="entry name" value="ibrinogen binding protein from staphylococcus aureus domain"/>
    <property type="match status" value="1"/>
</dbReference>
<dbReference type="PANTHER" id="PTHR15239">
    <property type="entry name" value="NUCLEAR EXPORT MEDIATOR FACTOR NEMF"/>
    <property type="match status" value="1"/>
</dbReference>
<evidence type="ECO:0000256" key="6">
    <source>
        <dbReference type="ARBA" id="ARBA00023242"/>
    </source>
</evidence>
<comment type="caution">
    <text evidence="8">The sequence shown here is derived from an EMBL/GenBank/DDBJ whole genome shotgun (WGS) entry which is preliminary data.</text>
</comment>
<dbReference type="PANTHER" id="PTHR15239:SF6">
    <property type="entry name" value="RIBOSOME QUALITY CONTROL COMPLEX SUBUNIT NEMF"/>
    <property type="match status" value="1"/>
</dbReference>
<sequence length="449" mass="51064">MPAKKTRFTTLDLKACIAAVRKRFAGVRVVNIYDVDNKTYLIKFSKPDDKGVLLIESGIRIHTTEFDWPKGLIPSGFAMKLRKHLKSRRLESIEQLGMDRIIDIQFGSGEAAYHLIVELYDKGNIILTDFNYVILSLIRKRTDATTDERFAVNEKYPIEGVKQPEDLLSLEKFIEILKNAQPNESIKKILNPLLPFGSAVLDECLLKAGLNNENSTLGKTFNIEQEFHPFLFKQLESKPYIELPTFDRAVDEFFSKLEAQRVDGQIVQKERDALKKLENVKKDHQKRLDELKSTQNEDVRKAYLIEINADLVTRAMAAINTAVANQMSWPEIEELVDDAKQSGDPTARAIHSIKFDINHLTLLLRDPFGDGSDIEKNAGAPAKIDVDLSLTAFANAKRYFDHKKQSSQKQMRTLEAGEKAIKSASKKTNELLKEVERVATVTKARKVFW</sequence>